<gene>
    <name evidence="2" type="ORF">EV664_10743</name>
</gene>
<keyword evidence="1" id="KW-0472">Membrane</keyword>
<feature type="transmembrane region" description="Helical" evidence="1">
    <location>
        <begin position="12"/>
        <end position="33"/>
    </location>
</feature>
<proteinExistence type="predicted"/>
<keyword evidence="1" id="KW-0812">Transmembrane</keyword>
<name>A0A4R6FLY0_9SPHN</name>
<dbReference type="Proteomes" id="UP000295493">
    <property type="component" value="Unassembled WGS sequence"/>
</dbReference>
<comment type="caution">
    <text evidence="2">The sequence shown here is derived from an EMBL/GenBank/DDBJ whole genome shotgun (WGS) entry which is preliminary data.</text>
</comment>
<keyword evidence="3" id="KW-1185">Reference proteome</keyword>
<accession>A0A4R6FLY0</accession>
<dbReference type="EMBL" id="SNWD01000007">
    <property type="protein sequence ID" value="TDN81644.1"/>
    <property type="molecule type" value="Genomic_DNA"/>
</dbReference>
<reference evidence="2 3" key="1">
    <citation type="submission" date="2019-03" db="EMBL/GenBank/DDBJ databases">
        <title>Genomic Encyclopedia of Type Strains, Phase IV (KMG-IV): sequencing the most valuable type-strain genomes for metagenomic binning, comparative biology and taxonomic classification.</title>
        <authorList>
            <person name="Goeker M."/>
        </authorList>
    </citation>
    <scope>NUCLEOTIDE SEQUENCE [LARGE SCALE GENOMIC DNA]</scope>
    <source>
        <strain evidence="2 3">DSM 25059</strain>
    </source>
</reference>
<evidence type="ECO:0000256" key="1">
    <source>
        <dbReference type="SAM" id="Phobius"/>
    </source>
</evidence>
<evidence type="ECO:0000313" key="3">
    <source>
        <dbReference type="Proteomes" id="UP000295493"/>
    </source>
</evidence>
<keyword evidence="1" id="KW-1133">Transmembrane helix</keyword>
<evidence type="ECO:0000313" key="2">
    <source>
        <dbReference type="EMBL" id="TDN81644.1"/>
    </source>
</evidence>
<dbReference type="InterPro" id="IPR009325">
    <property type="entry name" value="DUF983"/>
</dbReference>
<dbReference type="AlphaFoldDB" id="A0A4R6FLY0"/>
<protein>
    <submittedName>
        <fullName evidence="2">Uncharacterized protein DUF983</fullName>
    </submittedName>
</protein>
<sequence>MWLELAADPPWWLHVLLWLPLVVGGTLVSLRFAKGLLLALEYRNAAREGRIDPNP</sequence>
<dbReference type="Pfam" id="PF06170">
    <property type="entry name" value="DUF983"/>
    <property type="match status" value="1"/>
</dbReference>
<organism evidence="2 3">
    <name type="scientific">Stakelama pacifica</name>
    <dbReference type="NCBI Taxonomy" id="517720"/>
    <lineage>
        <taxon>Bacteria</taxon>
        <taxon>Pseudomonadati</taxon>
        <taxon>Pseudomonadota</taxon>
        <taxon>Alphaproteobacteria</taxon>
        <taxon>Sphingomonadales</taxon>
        <taxon>Sphingomonadaceae</taxon>
        <taxon>Stakelama</taxon>
    </lineage>
</organism>